<feature type="transmembrane region" description="Helical" evidence="1">
    <location>
        <begin position="170"/>
        <end position="190"/>
    </location>
</feature>
<evidence type="ECO:0000313" key="5">
    <source>
        <dbReference type="EMBL" id="KAK2956141.1"/>
    </source>
</evidence>
<dbReference type="InterPro" id="IPR025257">
    <property type="entry name" value="MINDY-3/4_CD"/>
</dbReference>
<keyword evidence="1" id="KW-0472">Membrane</keyword>
<proteinExistence type="predicted"/>
<accession>A0ABQ9XXD8</accession>
<evidence type="ECO:0000256" key="1">
    <source>
        <dbReference type="SAM" id="Phobius"/>
    </source>
</evidence>
<protein>
    <recommendedName>
        <fullName evidence="2">Deubiquitinating enzyme MINDY-3/4 conserved domain-containing protein</fullName>
    </recommendedName>
</protein>
<dbReference type="Pfam" id="PF13898">
    <property type="entry name" value="MINDY-3_4_CD"/>
    <property type="match status" value="1"/>
</dbReference>
<organism evidence="5 6">
    <name type="scientific">Blattamonas nauphoetae</name>
    <dbReference type="NCBI Taxonomy" id="2049346"/>
    <lineage>
        <taxon>Eukaryota</taxon>
        <taxon>Metamonada</taxon>
        <taxon>Preaxostyla</taxon>
        <taxon>Oxymonadida</taxon>
        <taxon>Blattamonas</taxon>
    </lineage>
</organism>
<keyword evidence="6" id="KW-1185">Reference proteome</keyword>
<evidence type="ECO:0000259" key="2">
    <source>
        <dbReference type="Pfam" id="PF13898"/>
    </source>
</evidence>
<dbReference type="Proteomes" id="UP001281761">
    <property type="component" value="Unassembled WGS sequence"/>
</dbReference>
<comment type="caution">
    <text evidence="5">The sequence shown here is derived from an EMBL/GenBank/DDBJ whole genome shotgun (WGS) entry which is preliminary data.</text>
</comment>
<feature type="domain" description="Deubiquitinating enzyme MINDY-3/4 conserved" evidence="2">
    <location>
        <begin position="100"/>
        <end position="180"/>
    </location>
</feature>
<evidence type="ECO:0000313" key="4">
    <source>
        <dbReference type="EMBL" id="KAK2949569.1"/>
    </source>
</evidence>
<keyword evidence="1" id="KW-0812">Transmembrane</keyword>
<dbReference type="EMBL" id="JARBJD010000535">
    <property type="protein sequence ID" value="KAK2941217.1"/>
    <property type="molecule type" value="Genomic_DNA"/>
</dbReference>
<evidence type="ECO:0000313" key="6">
    <source>
        <dbReference type="Proteomes" id="UP001281761"/>
    </source>
</evidence>
<evidence type="ECO:0000313" key="3">
    <source>
        <dbReference type="EMBL" id="KAK2941217.1"/>
    </source>
</evidence>
<name>A0ABQ9XXD8_9EUKA</name>
<keyword evidence="1" id="KW-1133">Transmembrane helix</keyword>
<sequence length="198" mass="21787">MWDQRTKQPTASNPASSNSILSTLAAVLWITLTHGHVCLAKLSSEAGKTSLSKTPSSFPSLSFQRIDMNSKCLVVDNTASIVSSFSPPLESSPFSTLFPTHGTEVTKSEMGFENDMGMINECDFANHELKKLVITGKTRAHCFVGEQQFVESDKDSDSLTLNGIHSRCDIGFLSMFNFYSLNLGCFCILIHRHPTRSN</sequence>
<dbReference type="EMBL" id="JARBJD010000154">
    <property type="protein sequence ID" value="KAK2949569.1"/>
    <property type="molecule type" value="Genomic_DNA"/>
</dbReference>
<gene>
    <name evidence="4" type="ORF">BLNAU_15551</name>
    <name evidence="3" type="ORF">BLNAU_23866</name>
    <name evidence="5" type="ORF">BLNAU_8921</name>
</gene>
<reference evidence="5 6" key="1">
    <citation type="journal article" date="2022" name="bioRxiv">
        <title>Genomics of Preaxostyla Flagellates Illuminates Evolutionary Transitions and the Path Towards Mitochondrial Loss.</title>
        <authorList>
            <person name="Novak L.V.F."/>
            <person name="Treitli S.C."/>
            <person name="Pyrih J."/>
            <person name="Halakuc P."/>
            <person name="Pipaliya S.V."/>
            <person name="Vacek V."/>
            <person name="Brzon O."/>
            <person name="Soukal P."/>
            <person name="Eme L."/>
            <person name="Dacks J.B."/>
            <person name="Karnkowska A."/>
            <person name="Elias M."/>
            <person name="Hampl V."/>
        </authorList>
    </citation>
    <scope>NUCLEOTIDE SEQUENCE [LARGE SCALE GENOMIC DNA]</scope>
    <source>
        <strain evidence="5">NAU3</strain>
        <tissue evidence="5">Gut</tissue>
    </source>
</reference>
<dbReference type="EMBL" id="JARBJD010000059">
    <property type="protein sequence ID" value="KAK2956141.1"/>
    <property type="molecule type" value="Genomic_DNA"/>
</dbReference>